<reference evidence="2" key="1">
    <citation type="submission" date="2018-03" db="EMBL/GenBank/DDBJ databases">
        <authorList>
            <person name="Guldener U."/>
        </authorList>
    </citation>
    <scope>NUCLEOTIDE SEQUENCE</scope>
</reference>
<dbReference type="EMBL" id="ONZP01000269">
    <property type="protein sequence ID" value="SPJ79414.1"/>
    <property type="molecule type" value="Genomic_DNA"/>
</dbReference>
<keyword evidence="3" id="KW-1185">Reference proteome</keyword>
<proteinExistence type="predicted"/>
<dbReference type="AlphaFoldDB" id="A0AAE8MBM6"/>
<feature type="compositionally biased region" description="Basic and acidic residues" evidence="1">
    <location>
        <begin position="42"/>
        <end position="51"/>
    </location>
</feature>
<sequence length="80" mass="8853">MGFKSSCMSYLKRCIYGKLRKRKRVAVRIETALTNESGLSSDAKEIDHSKETLGGMQSGAHMDTRDKGLGGRVGHSRRLP</sequence>
<protein>
    <submittedName>
        <fullName evidence="2">Uncharacterized protein</fullName>
    </submittedName>
</protein>
<name>A0AAE8MBM6_9HYPO</name>
<accession>A0AAE8MBM6</accession>
<evidence type="ECO:0000313" key="3">
    <source>
        <dbReference type="Proteomes" id="UP001187734"/>
    </source>
</evidence>
<evidence type="ECO:0000256" key="1">
    <source>
        <dbReference type="SAM" id="MobiDB-lite"/>
    </source>
</evidence>
<evidence type="ECO:0000313" key="2">
    <source>
        <dbReference type="EMBL" id="SPJ79414.1"/>
    </source>
</evidence>
<comment type="caution">
    <text evidence="2">The sequence shown here is derived from an EMBL/GenBank/DDBJ whole genome shotgun (WGS) entry which is preliminary data.</text>
</comment>
<gene>
    <name evidence="2" type="ORF">FTOL_07805</name>
</gene>
<dbReference type="Proteomes" id="UP001187734">
    <property type="component" value="Unassembled WGS sequence"/>
</dbReference>
<feature type="region of interest" description="Disordered" evidence="1">
    <location>
        <begin position="38"/>
        <end position="80"/>
    </location>
</feature>
<organism evidence="2 3">
    <name type="scientific">Fusarium torulosum</name>
    <dbReference type="NCBI Taxonomy" id="33205"/>
    <lineage>
        <taxon>Eukaryota</taxon>
        <taxon>Fungi</taxon>
        <taxon>Dikarya</taxon>
        <taxon>Ascomycota</taxon>
        <taxon>Pezizomycotina</taxon>
        <taxon>Sordariomycetes</taxon>
        <taxon>Hypocreomycetidae</taxon>
        <taxon>Hypocreales</taxon>
        <taxon>Nectriaceae</taxon>
        <taxon>Fusarium</taxon>
    </lineage>
</organism>